<dbReference type="PANTHER" id="PTHR30606">
    <property type="entry name" value="LIPID A BIOSYNTHESIS LAUROYL ACYLTRANSFERASE"/>
    <property type="match status" value="1"/>
</dbReference>
<dbReference type="GO" id="GO:0016746">
    <property type="term" value="F:acyltransferase activity"/>
    <property type="evidence" value="ECO:0007669"/>
    <property type="project" value="UniProtKB-KW"/>
</dbReference>
<keyword evidence="5" id="KW-0472">Membrane</keyword>
<dbReference type="Pfam" id="PF03279">
    <property type="entry name" value="Lip_A_acyltrans"/>
    <property type="match status" value="1"/>
</dbReference>
<dbReference type="Proteomes" id="UP000586722">
    <property type="component" value="Unassembled WGS sequence"/>
</dbReference>
<keyword evidence="4" id="KW-0808">Transferase</keyword>
<accession>A0A7X5J939</accession>
<comment type="subcellular location">
    <subcellularLocation>
        <location evidence="1">Cell inner membrane</location>
    </subcellularLocation>
</comment>
<dbReference type="PANTHER" id="PTHR30606:SF10">
    <property type="entry name" value="PHOSPHATIDYLINOSITOL MANNOSIDE ACYLTRANSFERASE"/>
    <property type="match status" value="1"/>
</dbReference>
<keyword evidence="3" id="KW-0997">Cell inner membrane</keyword>
<evidence type="ECO:0000256" key="5">
    <source>
        <dbReference type="ARBA" id="ARBA00023136"/>
    </source>
</evidence>
<gene>
    <name evidence="7" type="ORF">GWI72_07570</name>
</gene>
<dbReference type="EMBL" id="JAABLQ010000001">
    <property type="protein sequence ID" value="NBN78121.1"/>
    <property type="molecule type" value="Genomic_DNA"/>
</dbReference>
<evidence type="ECO:0000256" key="6">
    <source>
        <dbReference type="ARBA" id="ARBA00023315"/>
    </source>
</evidence>
<dbReference type="RefSeq" id="WP_161708263.1">
    <property type="nucleotide sequence ID" value="NZ_JAABLQ010000001.1"/>
</dbReference>
<sequence length="344" mass="38265">MRVGPDGGDPCGRKVSLTGIPFDVTRASEPPAPPLRDLVARDRTRRARAFGYHVGDRLTGLSGRLLHELMRHLPPAQVSWIGSLLGGPASWLYRRRIFARRMAANLRHLRPDVAAQPALEAQLLRRWWGNTGRAYAEYASVERLWPAGLIEVHGREHHDAALQDGRGVLFACVHLGNWEGLAACLPHLTGGPVIGTYQDEPNRFTNRLIHALRKRRGQYIFPPGRASAGPLYRLTVSRTVTTYLYVDEVRDRQVHMPLFGREIPETGNIVNVVKLARSASARIVPAALIRGDGPRLTLTLLPAIEPQELETTIRALDAALTPLVLAHLDQWYMLPELRLPQTGA</sequence>
<dbReference type="AlphaFoldDB" id="A0A7X5J939"/>
<keyword evidence="2" id="KW-1003">Cell membrane</keyword>
<name>A0A7X5J939_9HYPH</name>
<dbReference type="GO" id="GO:0009247">
    <property type="term" value="P:glycolipid biosynthetic process"/>
    <property type="evidence" value="ECO:0007669"/>
    <property type="project" value="UniProtKB-ARBA"/>
</dbReference>
<evidence type="ECO:0008006" key="9">
    <source>
        <dbReference type="Google" id="ProtNLM"/>
    </source>
</evidence>
<evidence type="ECO:0000256" key="1">
    <source>
        <dbReference type="ARBA" id="ARBA00004533"/>
    </source>
</evidence>
<evidence type="ECO:0000256" key="4">
    <source>
        <dbReference type="ARBA" id="ARBA00022679"/>
    </source>
</evidence>
<keyword evidence="6" id="KW-0012">Acyltransferase</keyword>
<keyword evidence="8" id="KW-1185">Reference proteome</keyword>
<reference evidence="8" key="1">
    <citation type="submission" date="2020-01" db="EMBL/GenBank/DDBJ databases">
        <authorList>
            <person name="Fang Y."/>
            <person name="Sun R."/>
            <person name="Nie L."/>
            <person name="He J."/>
            <person name="Hao L."/>
            <person name="Wang L."/>
            <person name="Su S."/>
            <person name="Lv E."/>
            <person name="Zhang Z."/>
            <person name="Xie R."/>
            <person name="Liu H."/>
        </authorList>
    </citation>
    <scope>NUCLEOTIDE SEQUENCE [LARGE SCALE GENOMIC DNA]</scope>
    <source>
        <strain evidence="8">XCT-53</strain>
    </source>
</reference>
<evidence type="ECO:0000313" key="8">
    <source>
        <dbReference type="Proteomes" id="UP000586722"/>
    </source>
</evidence>
<evidence type="ECO:0000256" key="3">
    <source>
        <dbReference type="ARBA" id="ARBA00022519"/>
    </source>
</evidence>
<dbReference type="CDD" id="cd07984">
    <property type="entry name" value="LPLAT_LABLAT-like"/>
    <property type="match status" value="1"/>
</dbReference>
<dbReference type="GO" id="GO:0005886">
    <property type="term" value="C:plasma membrane"/>
    <property type="evidence" value="ECO:0007669"/>
    <property type="project" value="UniProtKB-SubCell"/>
</dbReference>
<dbReference type="InterPro" id="IPR004960">
    <property type="entry name" value="LipA_acyltrans"/>
</dbReference>
<protein>
    <recommendedName>
        <fullName evidence="9">Lauroyl acyltransferase</fullName>
    </recommendedName>
</protein>
<evidence type="ECO:0000256" key="2">
    <source>
        <dbReference type="ARBA" id="ARBA00022475"/>
    </source>
</evidence>
<organism evidence="7 8">
    <name type="scientific">Pannonibacter tanglangensis</name>
    <dbReference type="NCBI Taxonomy" id="2750084"/>
    <lineage>
        <taxon>Bacteria</taxon>
        <taxon>Pseudomonadati</taxon>
        <taxon>Pseudomonadota</taxon>
        <taxon>Alphaproteobacteria</taxon>
        <taxon>Hyphomicrobiales</taxon>
        <taxon>Stappiaceae</taxon>
        <taxon>Pannonibacter</taxon>
    </lineage>
</organism>
<proteinExistence type="predicted"/>
<evidence type="ECO:0000313" key="7">
    <source>
        <dbReference type="EMBL" id="NBN78121.1"/>
    </source>
</evidence>
<comment type="caution">
    <text evidence="7">The sequence shown here is derived from an EMBL/GenBank/DDBJ whole genome shotgun (WGS) entry which is preliminary data.</text>
</comment>